<dbReference type="Proteomes" id="UP000623467">
    <property type="component" value="Unassembled WGS sequence"/>
</dbReference>
<keyword evidence="2" id="KW-1185">Reference proteome</keyword>
<comment type="caution">
    <text evidence="1">The sequence shown here is derived from an EMBL/GenBank/DDBJ whole genome shotgun (WGS) entry which is preliminary data.</text>
</comment>
<accession>A0A8H6X7Q7</accession>
<dbReference type="EMBL" id="JACAZH010000038">
    <property type="protein sequence ID" value="KAF7335987.1"/>
    <property type="molecule type" value="Genomic_DNA"/>
</dbReference>
<name>A0A8H6X7Q7_9AGAR</name>
<sequence length="387" mass="43931">MSTAASRAADRTRIAEIEANIFSLRRAILFLNNEKSRMLKRLNSYAYPVLTLPNEITSEIFINFIPAYPSPPPLKGTLSPTTLTHVCHQWREIALSTRALWCGILMPHSSDYDTSLPCLLESWLSRSGGLPLSISMKDMLNVIPEKAVSVLVRHRARWEYVALAVPSELIVLSMQGPMPLLRQFEVRPDNRWPLLSQPSPSPIRFYDVPRLRSVTLWEFHDPTGMFPWAQLTSLTMIYPSKLSAILRQAVNLIHCHLFLRADSQDLRDGIRLPALESLILAPYLDSVYTVDRPATDFLPALIAPALRTLQVHEGFLQPNPVRTIDSFLSRSGCSLRKLRITGDTRSVGEGMYRANFQHCIPHISFDLSLTDYQTSAKKLARRRYNIL</sequence>
<evidence type="ECO:0000313" key="1">
    <source>
        <dbReference type="EMBL" id="KAF7335987.1"/>
    </source>
</evidence>
<proteinExistence type="predicted"/>
<protein>
    <submittedName>
        <fullName evidence="1">F-box domain-containing protein</fullName>
    </submittedName>
</protein>
<reference evidence="1" key="1">
    <citation type="submission" date="2020-05" db="EMBL/GenBank/DDBJ databases">
        <title>Mycena genomes resolve the evolution of fungal bioluminescence.</title>
        <authorList>
            <person name="Tsai I.J."/>
        </authorList>
    </citation>
    <scope>NUCLEOTIDE SEQUENCE</scope>
    <source>
        <strain evidence="1">160909Yilan</strain>
    </source>
</reference>
<gene>
    <name evidence="1" type="ORF">MSAN_02312400</name>
</gene>
<dbReference type="AlphaFoldDB" id="A0A8H6X7Q7"/>
<organism evidence="1 2">
    <name type="scientific">Mycena sanguinolenta</name>
    <dbReference type="NCBI Taxonomy" id="230812"/>
    <lineage>
        <taxon>Eukaryota</taxon>
        <taxon>Fungi</taxon>
        <taxon>Dikarya</taxon>
        <taxon>Basidiomycota</taxon>
        <taxon>Agaricomycotina</taxon>
        <taxon>Agaricomycetes</taxon>
        <taxon>Agaricomycetidae</taxon>
        <taxon>Agaricales</taxon>
        <taxon>Marasmiineae</taxon>
        <taxon>Mycenaceae</taxon>
        <taxon>Mycena</taxon>
    </lineage>
</organism>
<dbReference type="OrthoDB" id="2999674at2759"/>
<evidence type="ECO:0000313" key="2">
    <source>
        <dbReference type="Proteomes" id="UP000623467"/>
    </source>
</evidence>